<keyword evidence="3" id="KW-1185">Reference proteome</keyword>
<dbReference type="InterPro" id="IPR009267">
    <property type="entry name" value="NTP_transf_6"/>
</dbReference>
<reference evidence="1 3" key="1">
    <citation type="journal article" date="2014" name="Genome Announc.">
        <title>Draft Genome Sequence of Bacillus alcalophilus AV1934, a Classic Alkaliphile Isolated from Human Feces in 1934.</title>
        <authorList>
            <person name="Attie O."/>
            <person name="Jayaprakash A."/>
            <person name="Shah H."/>
            <person name="Paulsen I.T."/>
            <person name="Morino M."/>
            <person name="Takahashi Y."/>
            <person name="Narumi I."/>
            <person name="Sachidanandam R."/>
            <person name="Satoh K."/>
            <person name="Ito M."/>
            <person name="Krulwich T.A."/>
        </authorList>
    </citation>
    <scope>NUCLEOTIDE SEQUENCE [LARGE SCALE GENOMIC DNA]</scope>
    <source>
        <strain evidence="1 3">AV1934</strain>
    </source>
</reference>
<dbReference type="EMBL" id="JALP01000066">
    <property type="protein sequence ID" value="THG91496.1"/>
    <property type="molecule type" value="Genomic_DNA"/>
</dbReference>
<dbReference type="PANTHER" id="PTHR39166:SF1">
    <property type="entry name" value="BLL1166 PROTEIN"/>
    <property type="match status" value="1"/>
</dbReference>
<dbReference type="EMBL" id="ALPT02000019">
    <property type="protein sequence ID" value="KGA97872.1"/>
    <property type="molecule type" value="Genomic_DNA"/>
</dbReference>
<dbReference type="Pfam" id="PF06042">
    <property type="entry name" value="NTP_transf_6"/>
    <property type="match status" value="1"/>
</dbReference>
<dbReference type="Proteomes" id="UP000002754">
    <property type="component" value="Unassembled WGS sequence"/>
</dbReference>
<reference evidence="2 4" key="2">
    <citation type="submission" date="2014-01" db="EMBL/GenBank/DDBJ databases">
        <title>Draft genome sequencing of Bacillus alcalophilus CGMCC 1.3604.</title>
        <authorList>
            <person name="Yang J."/>
            <person name="Diao L."/>
            <person name="Yang S."/>
        </authorList>
    </citation>
    <scope>NUCLEOTIDE SEQUENCE [LARGE SCALE GENOMIC DNA]</scope>
    <source>
        <strain evidence="2 4">CGMCC 1.3604</strain>
    </source>
</reference>
<sequence>MLNSESDVLNLIRKDKEMMEIIRIVASLQDWWVCAGFVRTKVWDTLHQFPEKTSMSDIDVIYFDPHKTSEQIEKEWEQKLIEIQPHTPWSVKNQARMHVINGLPPYQSSEDAISKFPETATALGVKLNEKGELQLTCPCGLDDLLNLAIKPTPHFLENKSLHKIYQKRMNEKCWKSKWPLITVDPLS</sequence>
<dbReference type="PANTHER" id="PTHR39166">
    <property type="entry name" value="BLL1166 PROTEIN"/>
    <property type="match status" value="1"/>
</dbReference>
<name>A0A094YWH3_ALKAL</name>
<dbReference type="OrthoDB" id="1901124at2"/>
<evidence type="ECO:0000313" key="1">
    <source>
        <dbReference type="EMBL" id="KGA97872.1"/>
    </source>
</evidence>
<protein>
    <recommendedName>
        <fullName evidence="5">Nucleotidyltransferase family protein</fullName>
    </recommendedName>
</protein>
<evidence type="ECO:0008006" key="5">
    <source>
        <dbReference type="Google" id="ProtNLM"/>
    </source>
</evidence>
<evidence type="ECO:0000313" key="3">
    <source>
        <dbReference type="Proteomes" id="UP000002754"/>
    </source>
</evidence>
<dbReference type="RefSeq" id="WP_003324668.1">
    <property type="nucleotide sequence ID" value="NZ_ALPT02000019.1"/>
</dbReference>
<dbReference type="STRING" id="1218173.BALCAV_0207495"/>
<accession>A0A094YWH3</accession>
<dbReference type="Proteomes" id="UP000297014">
    <property type="component" value="Unassembled WGS sequence"/>
</dbReference>
<proteinExistence type="predicted"/>
<evidence type="ECO:0000313" key="2">
    <source>
        <dbReference type="EMBL" id="THG91496.1"/>
    </source>
</evidence>
<evidence type="ECO:0000313" key="4">
    <source>
        <dbReference type="Proteomes" id="UP000297014"/>
    </source>
</evidence>
<organism evidence="1 3">
    <name type="scientific">Alkalihalobacillus alcalophilus ATCC 27647 = CGMCC 1.3604</name>
    <dbReference type="NCBI Taxonomy" id="1218173"/>
    <lineage>
        <taxon>Bacteria</taxon>
        <taxon>Bacillati</taxon>
        <taxon>Bacillota</taxon>
        <taxon>Bacilli</taxon>
        <taxon>Bacillales</taxon>
        <taxon>Bacillaceae</taxon>
        <taxon>Alkalihalobacillus</taxon>
    </lineage>
</organism>
<dbReference type="AlphaFoldDB" id="A0A094YWH3"/>
<dbReference type="eggNOG" id="COG3575">
    <property type="taxonomic scope" value="Bacteria"/>
</dbReference>
<comment type="caution">
    <text evidence="1">The sequence shown here is derived from an EMBL/GenBank/DDBJ whole genome shotgun (WGS) entry which is preliminary data.</text>
</comment>
<gene>
    <name evidence="2" type="ORF">AJ85_04575</name>
    <name evidence="1" type="ORF">BALCAV_0207495</name>
</gene>